<evidence type="ECO:0000313" key="3">
    <source>
        <dbReference type="RefSeq" id="XP_022772249.1"/>
    </source>
</evidence>
<dbReference type="PANTHER" id="PTHR37613:SF4">
    <property type="entry name" value="DUF4378 DOMAIN-CONTAINING PROTEIN"/>
    <property type="match status" value="1"/>
</dbReference>
<dbReference type="KEGG" id="dzi:111314898"/>
<organism evidence="2 3">
    <name type="scientific">Durio zibethinus</name>
    <name type="common">Durian</name>
    <dbReference type="NCBI Taxonomy" id="66656"/>
    <lineage>
        <taxon>Eukaryota</taxon>
        <taxon>Viridiplantae</taxon>
        <taxon>Streptophyta</taxon>
        <taxon>Embryophyta</taxon>
        <taxon>Tracheophyta</taxon>
        <taxon>Spermatophyta</taxon>
        <taxon>Magnoliopsida</taxon>
        <taxon>eudicotyledons</taxon>
        <taxon>Gunneridae</taxon>
        <taxon>Pentapetalae</taxon>
        <taxon>rosids</taxon>
        <taxon>malvids</taxon>
        <taxon>Malvales</taxon>
        <taxon>Malvaceae</taxon>
        <taxon>Helicteroideae</taxon>
        <taxon>Durio</taxon>
    </lineage>
</organism>
<gene>
    <name evidence="3" type="primary">LOC111314898</name>
</gene>
<keyword evidence="2" id="KW-1185">Reference proteome</keyword>
<protein>
    <submittedName>
        <fullName evidence="3">Uncharacterized protein LOC111314898</fullName>
    </submittedName>
</protein>
<dbReference type="RefSeq" id="XP_022772249.1">
    <property type="nucleotide sequence ID" value="XM_022916514.1"/>
</dbReference>
<name>A0A6P6B4Z8_DURZI</name>
<accession>A0A6P6B4Z8</accession>
<evidence type="ECO:0000313" key="2">
    <source>
        <dbReference type="Proteomes" id="UP000515121"/>
    </source>
</evidence>
<reference evidence="3" key="1">
    <citation type="submission" date="2025-08" db="UniProtKB">
        <authorList>
            <consortium name="RefSeq"/>
        </authorList>
    </citation>
    <scope>IDENTIFICATION</scope>
    <source>
        <tissue evidence="3">Fruit stalk</tissue>
    </source>
</reference>
<feature type="region of interest" description="Disordered" evidence="1">
    <location>
        <begin position="203"/>
        <end position="234"/>
    </location>
</feature>
<feature type="compositionally biased region" description="Polar residues" evidence="1">
    <location>
        <begin position="208"/>
        <end position="234"/>
    </location>
</feature>
<evidence type="ECO:0000256" key="1">
    <source>
        <dbReference type="SAM" id="MobiDB-lite"/>
    </source>
</evidence>
<sequence length="394" mass="44005">MPILPSVSRLVQSPTDRYAATLQSNTAQMATVRTTASKPARQLGEILKEQQEPFILEVYLSERGCIRKKLTSGANFICCHGTSGKFLKRSGSQNKIKKGIPYSPMVLKVVCNKFFTIKGLRTKSSVDEDGKPSVTEMDGNSQEIAELDRFSSSSSTTVYNSCSDSDIYEPSMFADNSKSNLKLYDQREKKAAAEAKFQWSCMEDSKQHSPQSVLEETSTSTGSPLDNTRRASSTRQKSFFLPKIITEDSILSASLWNLLLQTSPEKSSYAGLRGPDWSNSSPLSISKRVLQQTKQLLFDCFRELVDNKHVKEEKGKGFLGSEEIGKVIGEKIKRWGKRCGDESNMAKLLESDIMDSIQEWNESESQKKRIVLEIGNAIAEQITNEVVMDMINVL</sequence>
<dbReference type="PANTHER" id="PTHR37613">
    <property type="entry name" value="DUF4378 DOMAIN PROTEIN"/>
    <property type="match status" value="1"/>
</dbReference>
<dbReference type="AlphaFoldDB" id="A0A6P6B4Z8"/>
<proteinExistence type="predicted"/>
<dbReference type="Proteomes" id="UP000515121">
    <property type="component" value="Unplaced"/>
</dbReference>
<dbReference type="GeneID" id="111314898"/>
<dbReference type="OrthoDB" id="691329at2759"/>